<evidence type="ECO:0000256" key="3">
    <source>
        <dbReference type="ARBA" id="ARBA00012944"/>
    </source>
</evidence>
<dbReference type="GO" id="GO:0031966">
    <property type="term" value="C:mitochondrial membrane"/>
    <property type="evidence" value="ECO:0007669"/>
    <property type="project" value="UniProtKB-SubCell"/>
</dbReference>
<keyword evidence="9" id="KW-0249">Electron transport</keyword>
<sequence>MLMYMFILNFFLSMIFISLNHPLSLGCILFMQTTLISAMSGFFYYNFWFSYILFLIMIGGMLVMFIYMTSIASNEKFLMPNKFMMMYIFIFMNLFMWMSMKDNFYSYIFNSSMNNFSFFSNINNFSLSKYYNYPNLFFMIFLMMYLLFTLIVTEKIIDKNLGALRQKS</sequence>
<evidence type="ECO:0000256" key="5">
    <source>
        <dbReference type="ARBA" id="ARBA00022448"/>
    </source>
</evidence>
<feature type="transmembrane region" description="Helical" evidence="16">
    <location>
        <begin position="7"/>
        <end position="31"/>
    </location>
</feature>
<evidence type="ECO:0000256" key="6">
    <source>
        <dbReference type="ARBA" id="ARBA00022660"/>
    </source>
</evidence>
<evidence type="ECO:0000256" key="9">
    <source>
        <dbReference type="ARBA" id="ARBA00022982"/>
    </source>
</evidence>
<evidence type="ECO:0000256" key="4">
    <source>
        <dbReference type="ARBA" id="ARBA00021095"/>
    </source>
</evidence>
<proteinExistence type="inferred from homology"/>
<dbReference type="GO" id="GO:0008137">
    <property type="term" value="F:NADH dehydrogenase (ubiquinone) activity"/>
    <property type="evidence" value="ECO:0007669"/>
    <property type="project" value="UniProtKB-EC"/>
</dbReference>
<keyword evidence="7 16" id="KW-0812">Transmembrane</keyword>
<keyword evidence="5" id="KW-0813">Transport</keyword>
<dbReference type="AlphaFoldDB" id="J9PIY0"/>
<feature type="transmembrane region" description="Helical" evidence="16">
    <location>
        <begin position="83"/>
        <end position="100"/>
    </location>
</feature>
<keyword evidence="12 17" id="KW-0496">Mitochondrion</keyword>
<dbReference type="InterPro" id="IPR050269">
    <property type="entry name" value="ComplexI_Subunit6"/>
</dbReference>
<reference evidence="17" key="1">
    <citation type="submission" date="2011-06" db="EMBL/GenBank/DDBJ databases">
        <authorList>
            <person name="Haran J.M."/>
            <person name="Timmermans M.J.T.N."/>
            <person name="Vogler A.P."/>
        </authorList>
    </citation>
    <scope>NUCLEOTIDE SEQUENCE</scope>
</reference>
<evidence type="ECO:0000256" key="1">
    <source>
        <dbReference type="ARBA" id="ARBA00004225"/>
    </source>
</evidence>
<dbReference type="PANTHER" id="PTHR11435">
    <property type="entry name" value="NADH UBIQUINONE OXIDOREDUCTASE SUBUNIT ND6"/>
    <property type="match status" value="1"/>
</dbReference>
<comment type="catalytic activity">
    <reaction evidence="15">
        <text>a ubiquinone + NADH + 5 H(+)(in) = a ubiquinol + NAD(+) + 4 H(+)(out)</text>
        <dbReference type="Rhea" id="RHEA:29091"/>
        <dbReference type="Rhea" id="RHEA-COMP:9565"/>
        <dbReference type="Rhea" id="RHEA-COMP:9566"/>
        <dbReference type="ChEBI" id="CHEBI:15378"/>
        <dbReference type="ChEBI" id="CHEBI:16389"/>
        <dbReference type="ChEBI" id="CHEBI:17976"/>
        <dbReference type="ChEBI" id="CHEBI:57540"/>
        <dbReference type="ChEBI" id="CHEBI:57945"/>
        <dbReference type="EC" id="7.1.1.2"/>
    </reaction>
</comment>
<geneLocation type="mitochondrion" evidence="17"/>
<evidence type="ECO:0000256" key="11">
    <source>
        <dbReference type="ARBA" id="ARBA00023027"/>
    </source>
</evidence>
<dbReference type="PANTHER" id="PTHR11435:SF1">
    <property type="entry name" value="NADH-UBIQUINONE OXIDOREDUCTASE CHAIN 6"/>
    <property type="match status" value="1"/>
</dbReference>
<evidence type="ECO:0000313" key="17">
    <source>
        <dbReference type="EMBL" id="AEP27588.1"/>
    </source>
</evidence>
<evidence type="ECO:0000256" key="12">
    <source>
        <dbReference type="ARBA" id="ARBA00023128"/>
    </source>
</evidence>
<organism evidence="17">
    <name type="scientific">Kyklioacalles aubei</name>
    <dbReference type="NCBI Taxonomy" id="501594"/>
    <lineage>
        <taxon>Eukaryota</taxon>
        <taxon>Metazoa</taxon>
        <taxon>Ecdysozoa</taxon>
        <taxon>Arthropoda</taxon>
        <taxon>Hexapoda</taxon>
        <taxon>Insecta</taxon>
        <taxon>Pterygota</taxon>
        <taxon>Neoptera</taxon>
        <taxon>Endopterygota</taxon>
        <taxon>Coleoptera</taxon>
        <taxon>Polyphaga</taxon>
        <taxon>Cucujiformia</taxon>
        <taxon>Curculionidae</taxon>
        <taxon>Cryptorhynchinae</taxon>
        <taxon>Kyklioacalles</taxon>
    </lineage>
</organism>
<evidence type="ECO:0000256" key="10">
    <source>
        <dbReference type="ARBA" id="ARBA00022989"/>
    </source>
</evidence>
<evidence type="ECO:0000256" key="16">
    <source>
        <dbReference type="SAM" id="Phobius"/>
    </source>
</evidence>
<evidence type="ECO:0000256" key="8">
    <source>
        <dbReference type="ARBA" id="ARBA00022967"/>
    </source>
</evidence>
<dbReference type="EMBL" id="JN163957">
    <property type="protein sequence ID" value="AEP27588.1"/>
    <property type="molecule type" value="Genomic_DNA"/>
</dbReference>
<keyword evidence="11" id="KW-0520">NAD</keyword>
<keyword evidence="8" id="KW-1278">Translocase</keyword>
<keyword evidence="10 16" id="KW-1133">Transmembrane helix</keyword>
<evidence type="ECO:0000256" key="2">
    <source>
        <dbReference type="ARBA" id="ARBA00005698"/>
    </source>
</evidence>
<gene>
    <name evidence="17" type="primary">ND6</name>
</gene>
<reference evidence="17" key="2">
    <citation type="journal article" date="2013" name="Mol. Phylogenet. Evol.">
        <title>Mitogenome sequences stabilize the phylogenetics of weevils (Curculionoidea) and establish the monophyly of larval ectophagy.</title>
        <authorList>
            <person name="Haran J."/>
            <person name="Timmermans M.J."/>
            <person name="Vogler A.P."/>
        </authorList>
    </citation>
    <scope>NUCLEOTIDE SEQUENCE</scope>
</reference>
<name>J9PIY0_9CUCU</name>
<comment type="similarity">
    <text evidence="2">Belongs to the complex I subunit 6 family.</text>
</comment>
<accession>J9PIY0</accession>
<feature type="transmembrane region" description="Helical" evidence="16">
    <location>
        <begin position="51"/>
        <end position="71"/>
    </location>
</feature>
<feature type="transmembrane region" description="Helical" evidence="16">
    <location>
        <begin position="136"/>
        <end position="157"/>
    </location>
</feature>
<evidence type="ECO:0000256" key="14">
    <source>
        <dbReference type="ARBA" id="ARBA00031019"/>
    </source>
</evidence>
<comment type="subcellular location">
    <subcellularLocation>
        <location evidence="1">Mitochondrion membrane</location>
        <topology evidence="1">Multi-pass membrane protein</topology>
    </subcellularLocation>
</comment>
<protein>
    <recommendedName>
        <fullName evidence="4">NADH-ubiquinone oxidoreductase chain 6</fullName>
        <ecNumber evidence="3">7.1.1.2</ecNumber>
    </recommendedName>
    <alternativeName>
        <fullName evidence="14">NADH dehydrogenase subunit 6</fullName>
    </alternativeName>
</protein>
<evidence type="ECO:0000256" key="15">
    <source>
        <dbReference type="ARBA" id="ARBA00049551"/>
    </source>
</evidence>
<evidence type="ECO:0000256" key="13">
    <source>
        <dbReference type="ARBA" id="ARBA00023136"/>
    </source>
</evidence>
<keyword evidence="13 16" id="KW-0472">Membrane</keyword>
<evidence type="ECO:0000256" key="7">
    <source>
        <dbReference type="ARBA" id="ARBA00022692"/>
    </source>
</evidence>
<dbReference type="EC" id="7.1.1.2" evidence="3"/>
<keyword evidence="6" id="KW-0679">Respiratory chain</keyword>